<proteinExistence type="predicted"/>
<evidence type="ECO:0000256" key="2">
    <source>
        <dbReference type="ARBA" id="ARBA00022692"/>
    </source>
</evidence>
<evidence type="ECO:0000256" key="3">
    <source>
        <dbReference type="ARBA" id="ARBA00022989"/>
    </source>
</evidence>
<keyword evidence="3 5" id="KW-1133">Transmembrane helix</keyword>
<accession>A0A2V3WDY6</accession>
<keyword evidence="4 5" id="KW-0472">Membrane</keyword>
<evidence type="ECO:0000313" key="6">
    <source>
        <dbReference type="EMBL" id="PXW93100.1"/>
    </source>
</evidence>
<dbReference type="RefSeq" id="WP_245881933.1">
    <property type="nucleotide sequence ID" value="NZ_QJJR01000001.1"/>
</dbReference>
<dbReference type="EMBL" id="QJJR01000001">
    <property type="protein sequence ID" value="PXW93100.1"/>
    <property type="molecule type" value="Genomic_DNA"/>
</dbReference>
<evidence type="ECO:0000256" key="5">
    <source>
        <dbReference type="SAM" id="Phobius"/>
    </source>
</evidence>
<evidence type="ECO:0000256" key="1">
    <source>
        <dbReference type="ARBA" id="ARBA00022475"/>
    </source>
</evidence>
<reference evidence="6 7" key="1">
    <citation type="submission" date="2018-05" db="EMBL/GenBank/DDBJ databases">
        <title>Genomic Encyclopedia of Type Strains, Phase IV (KMG-IV): sequencing the most valuable type-strain genomes for metagenomic binning, comparative biology and taxonomic classification.</title>
        <authorList>
            <person name="Goeker M."/>
        </authorList>
    </citation>
    <scope>NUCLEOTIDE SEQUENCE [LARGE SCALE GENOMIC DNA]</scope>
    <source>
        <strain evidence="6 7">DSM 22440</strain>
    </source>
</reference>
<evidence type="ECO:0000256" key="4">
    <source>
        <dbReference type="ARBA" id="ARBA00023136"/>
    </source>
</evidence>
<evidence type="ECO:0000313" key="7">
    <source>
        <dbReference type="Proteomes" id="UP000247922"/>
    </source>
</evidence>
<comment type="caution">
    <text evidence="6">The sequence shown here is derived from an EMBL/GenBank/DDBJ whole genome shotgun (WGS) entry which is preliminary data.</text>
</comment>
<dbReference type="AlphaFoldDB" id="A0A2V3WDY6"/>
<protein>
    <submittedName>
        <fullName evidence="6">Uncharacterized protein DUF1516</fullName>
    </submittedName>
</protein>
<sequence length="125" mass="14316">MFVHLHVAAWALAFISFGLAWALYWYKKDKPAAFFHWVTRVLLASIAVTGIILVYRYITRDMMGDFGPELVVKTLSGLWAVVMMEWILYRLKRGGVFKGFVVQLVVMVAIALILGFGRLPWGFYP</sequence>
<dbReference type="Pfam" id="PF07457">
    <property type="entry name" value="DUF1516"/>
    <property type="match status" value="1"/>
</dbReference>
<name>A0A2V3WDY6_9BACI</name>
<dbReference type="Proteomes" id="UP000247922">
    <property type="component" value="Unassembled WGS sequence"/>
</dbReference>
<organism evidence="6 7">
    <name type="scientific">Streptohalobacillus salinus</name>
    <dbReference type="NCBI Taxonomy" id="621096"/>
    <lineage>
        <taxon>Bacteria</taxon>
        <taxon>Bacillati</taxon>
        <taxon>Bacillota</taxon>
        <taxon>Bacilli</taxon>
        <taxon>Bacillales</taxon>
        <taxon>Bacillaceae</taxon>
        <taxon>Streptohalobacillus</taxon>
    </lineage>
</organism>
<feature type="transmembrane region" description="Helical" evidence="5">
    <location>
        <begin position="6"/>
        <end position="25"/>
    </location>
</feature>
<feature type="transmembrane region" description="Helical" evidence="5">
    <location>
        <begin position="70"/>
        <end position="88"/>
    </location>
</feature>
<keyword evidence="7" id="KW-1185">Reference proteome</keyword>
<dbReference type="InterPro" id="IPR010899">
    <property type="entry name" value="UPF0344"/>
</dbReference>
<feature type="transmembrane region" description="Helical" evidence="5">
    <location>
        <begin position="100"/>
        <end position="121"/>
    </location>
</feature>
<feature type="transmembrane region" description="Helical" evidence="5">
    <location>
        <begin position="37"/>
        <end position="58"/>
    </location>
</feature>
<keyword evidence="2 5" id="KW-0812">Transmembrane</keyword>
<gene>
    <name evidence="6" type="ORF">DES38_101183</name>
</gene>
<keyword evidence="1" id="KW-1003">Cell membrane</keyword>